<dbReference type="Pfam" id="PF19556">
    <property type="entry name" value="PRTRC_E"/>
    <property type="match status" value="1"/>
</dbReference>
<organism evidence="3 4">
    <name type="scientific">Azohydromonas lata</name>
    <dbReference type="NCBI Taxonomy" id="45677"/>
    <lineage>
        <taxon>Bacteria</taxon>
        <taxon>Pseudomonadati</taxon>
        <taxon>Pseudomonadota</taxon>
        <taxon>Betaproteobacteria</taxon>
        <taxon>Burkholderiales</taxon>
        <taxon>Sphaerotilaceae</taxon>
        <taxon>Azohydromonas</taxon>
    </lineage>
</organism>
<proteinExistence type="predicted"/>
<evidence type="ECO:0000259" key="2">
    <source>
        <dbReference type="Pfam" id="PF19556"/>
    </source>
</evidence>
<dbReference type="NCBIfam" id="TIGR03741">
    <property type="entry name" value="PRTRC_E"/>
    <property type="match status" value="1"/>
</dbReference>
<gene>
    <name evidence="3" type="ORF">SM757_00300</name>
</gene>
<feature type="compositionally biased region" description="Low complexity" evidence="1">
    <location>
        <begin position="98"/>
        <end position="123"/>
    </location>
</feature>
<keyword evidence="3" id="KW-0614">Plasmid</keyword>
<geneLocation type="plasmid" evidence="3">
    <name>unnamed</name>
</geneLocation>
<dbReference type="RefSeq" id="WP_322464101.1">
    <property type="nucleotide sequence ID" value="NZ_JAXOJX010000001.1"/>
</dbReference>
<name>A0ABU5I8P5_9BURK</name>
<dbReference type="InterPro" id="IPR022273">
    <property type="entry name" value="PRTRC_protein-E"/>
</dbReference>
<reference evidence="3 4" key="1">
    <citation type="submission" date="2023-11" db="EMBL/GenBank/DDBJ databases">
        <title>Draft genome of Azohydromonas lata strain H1 (DSM1123), a polyhydroxyalkanoate producer.</title>
        <authorList>
            <person name="Traversa D."/>
            <person name="D'Addabbo P."/>
            <person name="Pazzani C."/>
            <person name="Manzari C."/>
            <person name="Chiara M."/>
            <person name="Scrascia M."/>
        </authorList>
    </citation>
    <scope>NUCLEOTIDE SEQUENCE [LARGE SCALE GENOMIC DNA]</scope>
    <source>
        <strain evidence="3 4">H1</strain>
        <plasmid evidence="3">unnamed</plasmid>
    </source>
</reference>
<dbReference type="EMBL" id="JAXOJX010000001">
    <property type="protein sequence ID" value="MDZ5455001.1"/>
    <property type="molecule type" value="Genomic_DNA"/>
</dbReference>
<accession>A0ABU5I8P5</accession>
<feature type="domain" description="ParB-related ThiF-related cassette protein E" evidence="2">
    <location>
        <begin position="3"/>
        <end position="95"/>
    </location>
</feature>
<feature type="region of interest" description="Disordered" evidence="1">
    <location>
        <begin position="88"/>
        <end position="159"/>
    </location>
</feature>
<comment type="caution">
    <text evidence="3">The sequence shown here is derived from an EMBL/GenBank/DDBJ whole genome shotgun (WGS) entry which is preliminary data.</text>
</comment>
<evidence type="ECO:0000313" key="3">
    <source>
        <dbReference type="EMBL" id="MDZ5455001.1"/>
    </source>
</evidence>
<evidence type="ECO:0000313" key="4">
    <source>
        <dbReference type="Proteomes" id="UP001293718"/>
    </source>
</evidence>
<dbReference type="Proteomes" id="UP001293718">
    <property type="component" value="Unassembled WGS sequence"/>
</dbReference>
<protein>
    <submittedName>
        <fullName evidence="3">PRTRC system protein E</fullName>
    </submittedName>
</protein>
<evidence type="ECO:0000256" key="1">
    <source>
        <dbReference type="SAM" id="MobiDB-lite"/>
    </source>
</evidence>
<keyword evidence="4" id="KW-1185">Reference proteome</keyword>
<sequence>MYALAQHTALTLQIVADEKTGRMTINVKPKVQKDAAEPALATPLSLTATPEEFDAGFVHALRDYTQAHTSLAQQAAATAEVLAAAKTASQRKATQAISGAAKGSGSKGATQNPAGAGSASATDGDPDGDDADADAEGSAQEGAGAGSGSSGDTTLDLFN</sequence>
<feature type="compositionally biased region" description="Acidic residues" evidence="1">
    <location>
        <begin position="124"/>
        <end position="135"/>
    </location>
</feature>